<dbReference type="HOGENOM" id="CLU_964262_0_0_1"/>
<accession>A0A0D3A944</accession>
<evidence type="ECO:0000313" key="3">
    <source>
        <dbReference type="Proteomes" id="UP000032141"/>
    </source>
</evidence>
<dbReference type="Proteomes" id="UP000032141">
    <property type="component" value="Chromosome C1"/>
</dbReference>
<name>A0A0D3A944_BRAOL</name>
<dbReference type="Gramene" id="Bo1g075760.1">
    <property type="protein sequence ID" value="Bo1g075760.1"/>
    <property type="gene ID" value="Bo1g075760"/>
</dbReference>
<reference evidence="2 3" key="1">
    <citation type="journal article" date="2014" name="Genome Biol.">
        <title>Transcriptome and methylome profiling reveals relics of genome dominance in the mesopolyploid Brassica oleracea.</title>
        <authorList>
            <person name="Parkin I.A."/>
            <person name="Koh C."/>
            <person name="Tang H."/>
            <person name="Robinson S.J."/>
            <person name="Kagale S."/>
            <person name="Clarke W.E."/>
            <person name="Town C.D."/>
            <person name="Nixon J."/>
            <person name="Krishnakumar V."/>
            <person name="Bidwell S.L."/>
            <person name="Denoeud F."/>
            <person name="Belcram H."/>
            <person name="Links M.G."/>
            <person name="Just J."/>
            <person name="Clarke C."/>
            <person name="Bender T."/>
            <person name="Huebert T."/>
            <person name="Mason A.S."/>
            <person name="Pires J.C."/>
            <person name="Barker G."/>
            <person name="Moore J."/>
            <person name="Walley P.G."/>
            <person name="Manoli S."/>
            <person name="Batley J."/>
            <person name="Edwards D."/>
            <person name="Nelson M.N."/>
            <person name="Wang X."/>
            <person name="Paterson A.H."/>
            <person name="King G."/>
            <person name="Bancroft I."/>
            <person name="Chalhoub B."/>
            <person name="Sharpe A.G."/>
        </authorList>
    </citation>
    <scope>NUCLEOTIDE SEQUENCE</scope>
    <source>
        <strain evidence="2 3">cv. TO1000</strain>
    </source>
</reference>
<feature type="region of interest" description="Disordered" evidence="1">
    <location>
        <begin position="76"/>
        <end position="106"/>
    </location>
</feature>
<reference evidence="2" key="2">
    <citation type="submission" date="2015-03" db="UniProtKB">
        <authorList>
            <consortium name="EnsemblPlants"/>
        </authorList>
    </citation>
    <scope>IDENTIFICATION</scope>
</reference>
<organism evidence="2 3">
    <name type="scientific">Brassica oleracea var. oleracea</name>
    <dbReference type="NCBI Taxonomy" id="109376"/>
    <lineage>
        <taxon>Eukaryota</taxon>
        <taxon>Viridiplantae</taxon>
        <taxon>Streptophyta</taxon>
        <taxon>Embryophyta</taxon>
        <taxon>Tracheophyta</taxon>
        <taxon>Spermatophyta</taxon>
        <taxon>Magnoliopsida</taxon>
        <taxon>eudicotyledons</taxon>
        <taxon>Gunneridae</taxon>
        <taxon>Pentapetalae</taxon>
        <taxon>rosids</taxon>
        <taxon>malvids</taxon>
        <taxon>Brassicales</taxon>
        <taxon>Brassicaceae</taxon>
        <taxon>Brassiceae</taxon>
        <taxon>Brassica</taxon>
    </lineage>
</organism>
<proteinExistence type="predicted"/>
<dbReference type="EnsemblPlants" id="Bo1g075760.1">
    <property type="protein sequence ID" value="Bo1g075760.1"/>
    <property type="gene ID" value="Bo1g075760"/>
</dbReference>
<protein>
    <submittedName>
        <fullName evidence="2">Uncharacterized protein</fullName>
    </submittedName>
</protein>
<evidence type="ECO:0000256" key="1">
    <source>
        <dbReference type="SAM" id="MobiDB-lite"/>
    </source>
</evidence>
<keyword evidence="3" id="KW-1185">Reference proteome</keyword>
<feature type="compositionally biased region" description="Basic residues" evidence="1">
    <location>
        <begin position="76"/>
        <end position="98"/>
    </location>
</feature>
<sequence>MIVLKNRIRQLIKDWNKKVSEKTVEQIRSDRGKVFDLSDDEQSGENTESRKADSDEVEEIELENVELLVNIKKTTKWKKRKTKPTLHRNNPKKKKSARKVMTPSRAYTQTSASLALAEGSVAKSSHLEIEDTWGYLAVVKKGHLEKTVTGLVDFILVLIKEFCAGIPNEISNASKEKVEVLGSHREVRGRVKGDKFKASKERYFELTALIQEEKFLSLVSGFDSDCDVDPDPSFREIMKDVEIFGNTVLSVLTLVLHTSRTTFGCTNRNRVYPAIYIHFALIFSELYDF</sequence>
<feature type="region of interest" description="Disordered" evidence="1">
    <location>
        <begin position="33"/>
        <end position="57"/>
    </location>
</feature>
<evidence type="ECO:0000313" key="2">
    <source>
        <dbReference type="EnsemblPlants" id="Bo1g075760.1"/>
    </source>
</evidence>
<dbReference type="AlphaFoldDB" id="A0A0D3A944"/>